<keyword evidence="1" id="KW-0614">Plasmid</keyword>
<geneLocation type="plasmid" evidence="1 2">
    <name>pl2WSM5005</name>
</geneLocation>
<dbReference type="EMBL" id="CP017565">
    <property type="protein sequence ID" value="APA90336.1"/>
    <property type="molecule type" value="Genomic_DNA"/>
</dbReference>
<protein>
    <submittedName>
        <fullName evidence="1">Uncharacterized protein</fullName>
    </submittedName>
</protein>
<evidence type="ECO:0000313" key="1">
    <source>
        <dbReference type="EMBL" id="APA90336.1"/>
    </source>
</evidence>
<keyword evidence="2" id="KW-1185">Reference proteome</keyword>
<reference evidence="1" key="1">
    <citation type="submission" date="2016-09" db="EMBL/GenBank/DDBJ databases">
        <title>The Complete Genome of Burkholderia sprentiae wsm5005.</title>
        <authorList>
            <person name="De Meyer S."/>
            <person name="Wang P."/>
            <person name="Terpolilli J."/>
        </authorList>
    </citation>
    <scope>NUCLEOTIDE SEQUENCE</scope>
    <source>
        <strain evidence="1">WSM5005</strain>
        <plasmid evidence="1">pl2WSM5005</plasmid>
    </source>
</reference>
<organism evidence="1 2">
    <name type="scientific">Paraburkholderia sprentiae WSM5005</name>
    <dbReference type="NCBI Taxonomy" id="754502"/>
    <lineage>
        <taxon>Bacteria</taxon>
        <taxon>Pseudomonadati</taxon>
        <taxon>Pseudomonadota</taxon>
        <taxon>Betaproteobacteria</taxon>
        <taxon>Burkholderiales</taxon>
        <taxon>Burkholderiaceae</taxon>
        <taxon>Paraburkholderia</taxon>
    </lineage>
</organism>
<gene>
    <name evidence="1" type="ORF">BJG93_32510</name>
</gene>
<sequence length="91" mass="9803">MNMVDEAAHDVGELQADINYLEPGVDRPVSYMFDPPRGAARPTLALTSRRMPILDARPLGAAGTLGLDTRYISNLRLATVSPGKRPGLADQ</sequence>
<reference evidence="1" key="2">
    <citation type="submission" date="2021-06" db="EMBL/GenBank/DDBJ databases">
        <authorList>
            <person name="Rogers T.H."/>
            <person name="Ramsay J.P."/>
            <person name="Wang P."/>
            <person name="Terpolilli J."/>
        </authorList>
    </citation>
    <scope>NUCLEOTIDE SEQUENCE</scope>
    <source>
        <strain evidence="1">WSM5005</strain>
        <plasmid evidence="1">pl2WSM5005</plasmid>
    </source>
</reference>
<name>A0ACA8AXE0_9BURK</name>
<accession>A0ACA8AXE0</accession>
<proteinExistence type="predicted"/>
<dbReference type="Proteomes" id="UP000179860">
    <property type="component" value="Plasmid pl2WSM5005"/>
</dbReference>
<evidence type="ECO:0000313" key="2">
    <source>
        <dbReference type="Proteomes" id="UP000179860"/>
    </source>
</evidence>